<evidence type="ECO:0000313" key="1">
    <source>
        <dbReference type="EMBL" id="NYA72643.1"/>
    </source>
</evidence>
<gene>
    <name evidence="1" type="ORF">HZF10_17065</name>
</gene>
<dbReference type="RefSeq" id="WP_176007452.1">
    <property type="nucleotide sequence ID" value="NZ_JABWMI010000021.1"/>
</dbReference>
<comment type="caution">
    <text evidence="1">The sequence shown here is derived from an EMBL/GenBank/DDBJ whole genome shotgun (WGS) entry which is preliminary data.</text>
</comment>
<dbReference type="AlphaFoldDB" id="A0A7Y8Y660"/>
<protein>
    <submittedName>
        <fullName evidence="1">Uncharacterized protein</fullName>
    </submittedName>
</protein>
<reference evidence="1 2" key="1">
    <citation type="submission" date="2020-07" db="EMBL/GenBank/DDBJ databases">
        <authorList>
            <person name="Sun Q."/>
        </authorList>
    </citation>
    <scope>NUCLEOTIDE SEQUENCE [LARGE SCALE GENOMIC DNA]</scope>
    <source>
        <strain evidence="1 2">MAH-1</strain>
    </source>
</reference>
<name>A0A7Y8Y660_9FLAO</name>
<organism evidence="1 2">
    <name type="scientific">Flavobacterium agri</name>
    <dbReference type="NCBI Taxonomy" id="2743471"/>
    <lineage>
        <taxon>Bacteria</taxon>
        <taxon>Pseudomonadati</taxon>
        <taxon>Bacteroidota</taxon>
        <taxon>Flavobacteriia</taxon>
        <taxon>Flavobacteriales</taxon>
        <taxon>Flavobacteriaceae</taxon>
        <taxon>Flavobacterium</taxon>
    </lineage>
</organism>
<accession>A0A7Y8Y660</accession>
<keyword evidence="2" id="KW-1185">Reference proteome</keyword>
<proteinExistence type="predicted"/>
<dbReference type="Proteomes" id="UP000535020">
    <property type="component" value="Unassembled WGS sequence"/>
</dbReference>
<sequence>MKGAELLLSYMDELQRIIEVINSYIDKGLELFHKAKEWVEKIIEYIGRGIDYLVSAVGGRKRPDHLVSADDYLFV</sequence>
<evidence type="ECO:0000313" key="2">
    <source>
        <dbReference type="Proteomes" id="UP000535020"/>
    </source>
</evidence>
<dbReference type="EMBL" id="JACBJI010000009">
    <property type="protein sequence ID" value="NYA72643.1"/>
    <property type="molecule type" value="Genomic_DNA"/>
</dbReference>